<dbReference type="AlphaFoldDB" id="A0A9D2PCI2"/>
<sequence>MKKYDLSKIMKRAWALVKEARITISSALKKAWKEAKEMLSEVKNAIIAHFEKYNWRRYSTPWVCTVTEEGKHDFSHEIGTYTGEKGEEGNLIVFHPVVGQVYGWGQKDYRGNRTEKNFCKWNGSHFIECDKMGNEK</sequence>
<accession>A0A9D2PCI2</accession>
<evidence type="ECO:0000313" key="1">
    <source>
        <dbReference type="EMBL" id="HJC47123.1"/>
    </source>
</evidence>
<reference evidence="1" key="1">
    <citation type="journal article" date="2021" name="PeerJ">
        <title>Extensive microbial diversity within the chicken gut microbiome revealed by metagenomics and culture.</title>
        <authorList>
            <person name="Gilroy R."/>
            <person name="Ravi A."/>
            <person name="Getino M."/>
            <person name="Pursley I."/>
            <person name="Horton D.L."/>
            <person name="Alikhan N.F."/>
            <person name="Baker D."/>
            <person name="Gharbi K."/>
            <person name="Hall N."/>
            <person name="Watson M."/>
            <person name="Adriaenssens E.M."/>
            <person name="Foster-Nyarko E."/>
            <person name="Jarju S."/>
            <person name="Secka A."/>
            <person name="Antonio M."/>
            <person name="Oren A."/>
            <person name="Chaudhuri R.R."/>
            <person name="La Ragione R."/>
            <person name="Hildebrand F."/>
            <person name="Pallen M.J."/>
        </authorList>
    </citation>
    <scope>NUCLEOTIDE SEQUENCE</scope>
    <source>
        <strain evidence="1">CHK183-5548</strain>
    </source>
</reference>
<comment type="caution">
    <text evidence="1">The sequence shown here is derived from an EMBL/GenBank/DDBJ whole genome shotgun (WGS) entry which is preliminary data.</text>
</comment>
<dbReference type="EMBL" id="DWWL01000023">
    <property type="protein sequence ID" value="HJC47123.1"/>
    <property type="molecule type" value="Genomic_DNA"/>
</dbReference>
<gene>
    <name evidence="1" type="ORF">IAA04_03610</name>
</gene>
<name>A0A9D2PCI2_9FIRM</name>
<organism evidence="1 2">
    <name type="scientific">Candidatus Lachnoclostridium pullistercoris</name>
    <dbReference type="NCBI Taxonomy" id="2838632"/>
    <lineage>
        <taxon>Bacteria</taxon>
        <taxon>Bacillati</taxon>
        <taxon>Bacillota</taxon>
        <taxon>Clostridia</taxon>
        <taxon>Lachnospirales</taxon>
        <taxon>Lachnospiraceae</taxon>
    </lineage>
</organism>
<protein>
    <submittedName>
        <fullName evidence="1">Uncharacterized protein</fullName>
    </submittedName>
</protein>
<dbReference type="Proteomes" id="UP000823883">
    <property type="component" value="Unassembled WGS sequence"/>
</dbReference>
<proteinExistence type="predicted"/>
<evidence type="ECO:0000313" key="2">
    <source>
        <dbReference type="Proteomes" id="UP000823883"/>
    </source>
</evidence>
<reference evidence="1" key="2">
    <citation type="submission" date="2021-04" db="EMBL/GenBank/DDBJ databases">
        <authorList>
            <person name="Gilroy R."/>
        </authorList>
    </citation>
    <scope>NUCLEOTIDE SEQUENCE</scope>
    <source>
        <strain evidence="1">CHK183-5548</strain>
    </source>
</reference>